<evidence type="ECO:0000259" key="2">
    <source>
        <dbReference type="Pfam" id="PF04235"/>
    </source>
</evidence>
<feature type="transmembrane region" description="Helical" evidence="1">
    <location>
        <begin position="233"/>
        <end position="253"/>
    </location>
</feature>
<keyword evidence="4" id="KW-1185">Reference proteome</keyword>
<accession>A0ABY4R4F7</accession>
<dbReference type="InterPro" id="IPR007349">
    <property type="entry name" value="DUF418"/>
</dbReference>
<dbReference type="EMBL" id="CP082904">
    <property type="protein sequence ID" value="UQY42915.1"/>
    <property type="molecule type" value="Genomic_DNA"/>
</dbReference>
<protein>
    <submittedName>
        <fullName evidence="3">DUF418 family protein</fullName>
    </submittedName>
</protein>
<name>A0ABY4R4F7_9GAMM</name>
<dbReference type="PANTHER" id="PTHR30590:SF2">
    <property type="entry name" value="INNER MEMBRANE PROTEIN"/>
    <property type="match status" value="1"/>
</dbReference>
<feature type="transmembrane region" description="Helical" evidence="1">
    <location>
        <begin position="84"/>
        <end position="101"/>
    </location>
</feature>
<keyword evidence="1" id="KW-1133">Transmembrane helix</keyword>
<evidence type="ECO:0000256" key="1">
    <source>
        <dbReference type="SAM" id="Phobius"/>
    </source>
</evidence>
<feature type="transmembrane region" description="Helical" evidence="1">
    <location>
        <begin position="304"/>
        <end position="324"/>
    </location>
</feature>
<gene>
    <name evidence="3" type="ORF">K6958_13455</name>
</gene>
<dbReference type="InterPro" id="IPR052529">
    <property type="entry name" value="Bact_Transport_Assoc"/>
</dbReference>
<evidence type="ECO:0000313" key="4">
    <source>
        <dbReference type="Proteomes" id="UP001056635"/>
    </source>
</evidence>
<evidence type="ECO:0000313" key="3">
    <source>
        <dbReference type="EMBL" id="UQY42915.1"/>
    </source>
</evidence>
<dbReference type="RefSeq" id="WP_249891574.1">
    <property type="nucleotide sequence ID" value="NZ_CP082904.1"/>
</dbReference>
<feature type="transmembrane region" description="Helical" evidence="1">
    <location>
        <begin position="201"/>
        <end position="221"/>
    </location>
</feature>
<keyword evidence="1" id="KW-0812">Transmembrane</keyword>
<dbReference type="NCBIfam" id="NF008093">
    <property type="entry name" value="PRK10835.1"/>
    <property type="match status" value="1"/>
</dbReference>
<dbReference type="Pfam" id="PF04235">
    <property type="entry name" value="DUF418"/>
    <property type="match status" value="1"/>
</dbReference>
<feature type="transmembrane region" description="Helical" evidence="1">
    <location>
        <begin position="55"/>
        <end position="77"/>
    </location>
</feature>
<feature type="domain" description="DUF418" evidence="2">
    <location>
        <begin position="215"/>
        <end position="373"/>
    </location>
</feature>
<dbReference type="Proteomes" id="UP001056635">
    <property type="component" value="Chromosome"/>
</dbReference>
<feature type="transmembrane region" description="Helical" evidence="1">
    <location>
        <begin position="107"/>
        <end position="122"/>
    </location>
</feature>
<feature type="transmembrane region" description="Helical" evidence="1">
    <location>
        <begin position="336"/>
        <end position="356"/>
    </location>
</feature>
<keyword evidence="1" id="KW-0472">Membrane</keyword>
<organism evidence="3 4">
    <name type="scientific">Mixta hanseatica</name>
    <dbReference type="NCBI Taxonomy" id="2872648"/>
    <lineage>
        <taxon>Bacteria</taxon>
        <taxon>Pseudomonadati</taxon>
        <taxon>Pseudomonadota</taxon>
        <taxon>Gammaproteobacteria</taxon>
        <taxon>Enterobacterales</taxon>
        <taxon>Erwiniaceae</taxon>
        <taxon>Mixta</taxon>
    </lineage>
</organism>
<sequence length="387" mass="43915">MQRNITLDFIRGLAILGILLLNISGFGLPSAAYLNPAWHGQPSLSDALSWATLDLLAQSKFLTLFALLFGAGLQMLLPRGKRWIQARLSWLVIFGFIHALFLWEGDILLAYGIIGLIAWRMIRDVPSTRSLFNTGAMLYLVGVGVLLLFGLISSPEPARSWLPAAADIQYEMFWKLNGGWNAVQNRLDHLSSMLLALGAQYGWQLAGLMMIGGALMRNGWLQGAFSRRHYRRTAVILLTLGWLIQLPATLLQWQLGWAFRWSAFYLQAPRDLAAPLVSLGYAALCFGFWPQLARLKITQPICCVGRMALSNYLLQTLICTTLFYRFELFMHFDRLQLLMLVPLVWLANLLFSTLWLRRFRQGPLEWLWRQLTRLAAGKPLHNARPGQ</sequence>
<reference evidence="3" key="1">
    <citation type="submission" date="2021-09" db="EMBL/GenBank/DDBJ databases">
        <title>First case of bloodstream infection caused by Mixta hanseatica sp. nov., a member of the Erwiniaceae family.</title>
        <authorList>
            <person name="Both A."/>
            <person name="Huang J."/>
            <person name="Wenzel P."/>
            <person name="Aepfelbacher M."/>
            <person name="Rohde H."/>
            <person name="Christner M."/>
            <person name="Hentschke M."/>
        </authorList>
    </citation>
    <scope>NUCLEOTIDE SEQUENCE</scope>
    <source>
        <strain evidence="3">X22927</strain>
    </source>
</reference>
<proteinExistence type="predicted"/>
<feature type="transmembrane region" description="Helical" evidence="1">
    <location>
        <begin position="134"/>
        <end position="152"/>
    </location>
</feature>
<feature type="transmembrane region" description="Helical" evidence="1">
    <location>
        <begin position="12"/>
        <end position="35"/>
    </location>
</feature>
<feature type="transmembrane region" description="Helical" evidence="1">
    <location>
        <begin position="273"/>
        <end position="292"/>
    </location>
</feature>
<dbReference type="PANTHER" id="PTHR30590">
    <property type="entry name" value="INNER MEMBRANE PROTEIN"/>
    <property type="match status" value="1"/>
</dbReference>